<accession>A0A9P6D2Y2</accession>
<sequence>MNQPGVGLMYLSGISDNISQIACLSQTHDGIPIGNTTAKIIFTPANKIRLYTCSFTNPIHFSSSIPSLSPQSAIALGETALDATFVPRSNIKGAEINIEYLVKEHQTAVLVYGFDLENEHKGTSWRAFVNAHTGEIEDVINHVYRTKLF</sequence>
<dbReference type="Proteomes" id="UP000807469">
    <property type="component" value="Unassembled WGS sequence"/>
</dbReference>
<protein>
    <submittedName>
        <fullName evidence="1">Uncharacterized protein</fullName>
    </submittedName>
</protein>
<comment type="caution">
    <text evidence="1">The sequence shown here is derived from an EMBL/GenBank/DDBJ whole genome shotgun (WGS) entry which is preliminary data.</text>
</comment>
<proteinExistence type="predicted"/>
<dbReference type="AlphaFoldDB" id="A0A9P6D2Y2"/>
<organism evidence="1 2">
    <name type="scientific">Pholiota conissans</name>
    <dbReference type="NCBI Taxonomy" id="109636"/>
    <lineage>
        <taxon>Eukaryota</taxon>
        <taxon>Fungi</taxon>
        <taxon>Dikarya</taxon>
        <taxon>Basidiomycota</taxon>
        <taxon>Agaricomycotina</taxon>
        <taxon>Agaricomycetes</taxon>
        <taxon>Agaricomycetidae</taxon>
        <taxon>Agaricales</taxon>
        <taxon>Agaricineae</taxon>
        <taxon>Strophariaceae</taxon>
        <taxon>Pholiota</taxon>
    </lineage>
</organism>
<gene>
    <name evidence="1" type="ORF">BDN70DRAFT_566420</name>
</gene>
<dbReference type="EMBL" id="MU155183">
    <property type="protein sequence ID" value="KAF9481133.1"/>
    <property type="molecule type" value="Genomic_DNA"/>
</dbReference>
<evidence type="ECO:0000313" key="1">
    <source>
        <dbReference type="EMBL" id="KAF9481133.1"/>
    </source>
</evidence>
<keyword evidence="2" id="KW-1185">Reference proteome</keyword>
<name>A0A9P6D2Y2_9AGAR</name>
<evidence type="ECO:0000313" key="2">
    <source>
        <dbReference type="Proteomes" id="UP000807469"/>
    </source>
</evidence>
<reference evidence="1" key="1">
    <citation type="submission" date="2020-11" db="EMBL/GenBank/DDBJ databases">
        <authorList>
            <consortium name="DOE Joint Genome Institute"/>
            <person name="Ahrendt S."/>
            <person name="Riley R."/>
            <person name="Andreopoulos W."/>
            <person name="Labutti K."/>
            <person name="Pangilinan J."/>
            <person name="Ruiz-Duenas F.J."/>
            <person name="Barrasa J.M."/>
            <person name="Sanchez-Garcia M."/>
            <person name="Camarero S."/>
            <person name="Miyauchi S."/>
            <person name="Serrano A."/>
            <person name="Linde D."/>
            <person name="Babiker R."/>
            <person name="Drula E."/>
            <person name="Ayuso-Fernandez I."/>
            <person name="Pacheco R."/>
            <person name="Padilla G."/>
            <person name="Ferreira P."/>
            <person name="Barriuso J."/>
            <person name="Kellner H."/>
            <person name="Castanera R."/>
            <person name="Alfaro M."/>
            <person name="Ramirez L."/>
            <person name="Pisabarro A.G."/>
            <person name="Kuo A."/>
            <person name="Tritt A."/>
            <person name="Lipzen A."/>
            <person name="He G."/>
            <person name="Yan M."/>
            <person name="Ng V."/>
            <person name="Cullen D."/>
            <person name="Martin F."/>
            <person name="Rosso M.-N."/>
            <person name="Henrissat B."/>
            <person name="Hibbett D."/>
            <person name="Martinez A.T."/>
            <person name="Grigoriev I.V."/>
        </authorList>
    </citation>
    <scope>NUCLEOTIDE SEQUENCE</scope>
    <source>
        <strain evidence="1">CIRM-BRFM 674</strain>
    </source>
</reference>